<evidence type="ECO:0000256" key="7">
    <source>
        <dbReference type="ARBA" id="ARBA00023125"/>
    </source>
</evidence>
<keyword evidence="3" id="KW-0479">Metal-binding</keyword>
<dbReference type="GO" id="GO:0006357">
    <property type="term" value="P:regulation of transcription by RNA polymerase II"/>
    <property type="evidence" value="ECO:0007669"/>
    <property type="project" value="TreeGrafter"/>
</dbReference>
<dbReference type="Gene3D" id="4.10.1240.50">
    <property type="match status" value="1"/>
</dbReference>
<dbReference type="Gene3D" id="1.20.58.1880">
    <property type="match status" value="1"/>
</dbReference>
<dbReference type="SMART" id="SM00717">
    <property type="entry name" value="SANT"/>
    <property type="match status" value="2"/>
</dbReference>
<feature type="region of interest" description="Disordered" evidence="10">
    <location>
        <begin position="213"/>
        <end position="235"/>
    </location>
</feature>
<evidence type="ECO:0000256" key="9">
    <source>
        <dbReference type="ARBA" id="ARBA00023242"/>
    </source>
</evidence>
<feature type="region of interest" description="Disordered" evidence="10">
    <location>
        <begin position="680"/>
        <end position="723"/>
    </location>
</feature>
<dbReference type="Pfam" id="PF00249">
    <property type="entry name" value="Myb_DNA-binding"/>
    <property type="match status" value="1"/>
</dbReference>
<dbReference type="InterPro" id="IPR051066">
    <property type="entry name" value="Trans_reg/Corepressor"/>
</dbReference>
<keyword evidence="4" id="KW-0863">Zinc-finger</keyword>
<dbReference type="GO" id="GO:0003677">
    <property type="term" value="F:DNA binding"/>
    <property type="evidence" value="ECO:0007669"/>
    <property type="project" value="UniProtKB-KW"/>
</dbReference>
<evidence type="ECO:0000256" key="2">
    <source>
        <dbReference type="ARBA" id="ARBA00022491"/>
    </source>
</evidence>
<evidence type="ECO:0000256" key="6">
    <source>
        <dbReference type="ARBA" id="ARBA00023015"/>
    </source>
</evidence>
<sequence>MECDAQIDRSVVDTIGEEESCEKHEENGTTDPSTSAEINREKMQDLKEDRSNVSLADALLFGCSERSEPLNLDQDINFLDDSDDDENKKQADTDDSCVNDWKLVKDDKKKTDELIGTTNDIGDKDKGLYQQSDFKGLLDNEMNWDEDEKLGVSSIVNEIDLLNDGIGRNEVNSNEIDKANVVMDDYHLDNDDMMDMLMNKDIDANEGDDGLTREDIDGIDDDSRCVSDKEQSSSRMQINEEEILGSSNDAEEIRMDKTNRNNAWMNCGQEDSNGDVVIVDEDEDSIIESEDIIVERLMKRIVKTIDVAFLLYDSADHYIDGEKLISIYKDTQMDGDSKRRNDSQVQEYNENSIQLLDCNENSRSDSIIVRRLRESDEDSPDDSSNSNQVHVTYSPHKFDTVTNATANHCNAFRLPTNLEIREGDDYQCIVGEDFDEREMEEENDNETREYCLWLPTEQLSDEDITDYLSVALGVYNIEQDRALYILHECGYNLEEAYEQLTKRRIVRKEWNDDDINAFLRALKLYGKRFSKIKKLMPNKSVSEIVNFYYDMKKKLRLRSILDQRAEEGYDNYSSDGSESDGNADENTTEGPCGSCGRLHTGLRKCADMNLCPDCYDNGRKYHSGRRFTTCCASDRRRNKQLKCPLKMVDLVGSFGDFYQEYYVNAIKEFRGDMKDTKNLKESRDISGSGDDHGTNNEDNGNKSNGNDNTHENNSDSKDDEDDDVLIIEDNSAERRAAFIRKCEKMMKDMQVLYLRERSLCVRMEHEDSLESNHFLSDGIEKYRKMVDEWTASKVEENCASANLEWTEKETFRALFGFRRFGKDFEAIASLLESKSVDMIEEFYEKHKAQADQMIEKFDDEVQKNLNEIDFEQIFDVPQPDAELIELE</sequence>
<keyword evidence="9" id="KW-0539">Nucleus</keyword>
<reference evidence="13 14" key="2">
    <citation type="submission" date="2018-11" db="EMBL/GenBank/DDBJ databases">
        <authorList>
            <consortium name="Pathogen Informatics"/>
        </authorList>
    </citation>
    <scope>NUCLEOTIDE SEQUENCE [LARGE SCALE GENOMIC DNA]</scope>
</reference>
<evidence type="ECO:0000256" key="1">
    <source>
        <dbReference type="ARBA" id="ARBA00004123"/>
    </source>
</evidence>
<feature type="region of interest" description="Disordered" evidence="10">
    <location>
        <begin position="1"/>
        <end position="37"/>
    </location>
</feature>
<evidence type="ECO:0000256" key="5">
    <source>
        <dbReference type="ARBA" id="ARBA00022833"/>
    </source>
</evidence>
<evidence type="ECO:0000256" key="4">
    <source>
        <dbReference type="ARBA" id="ARBA00022771"/>
    </source>
</evidence>
<proteinExistence type="predicted"/>
<dbReference type="PROSITE" id="PS51293">
    <property type="entry name" value="SANT"/>
    <property type="match status" value="2"/>
</dbReference>
<evidence type="ECO:0000313" key="13">
    <source>
        <dbReference type="EMBL" id="VDK57711.1"/>
    </source>
</evidence>
<feature type="compositionally biased region" description="Basic and acidic residues" evidence="10">
    <location>
        <begin position="213"/>
        <end position="232"/>
    </location>
</feature>
<feature type="domain" description="SANT" evidence="12">
    <location>
        <begin position="800"/>
        <end position="851"/>
    </location>
</feature>
<feature type="compositionally biased region" description="Basic and acidic residues" evidence="10">
    <location>
        <begin position="680"/>
        <end position="695"/>
    </location>
</feature>
<keyword evidence="8" id="KW-0804">Transcription</keyword>
<evidence type="ECO:0000259" key="12">
    <source>
        <dbReference type="PROSITE" id="PS51293"/>
    </source>
</evidence>
<dbReference type="AlphaFoldDB" id="A0A0M3K7Q9"/>
<keyword evidence="14" id="KW-1185">Reference proteome</keyword>
<reference evidence="15" key="1">
    <citation type="submission" date="2017-02" db="UniProtKB">
        <authorList>
            <consortium name="WormBaseParasite"/>
        </authorList>
    </citation>
    <scope>IDENTIFICATION</scope>
</reference>
<protein>
    <submittedName>
        <fullName evidence="15">CoRest (inferred by orthology to a D. melanogaster protein)</fullName>
    </submittedName>
</protein>
<dbReference type="PANTHER" id="PTHR16089">
    <property type="entry name" value="REST COREPRESSOR COREST PROTEIN-RELATED"/>
    <property type="match status" value="1"/>
</dbReference>
<keyword evidence="6" id="KW-0805">Transcription regulation</keyword>
<evidence type="ECO:0000256" key="10">
    <source>
        <dbReference type="SAM" id="MobiDB-lite"/>
    </source>
</evidence>
<evidence type="ECO:0000256" key="3">
    <source>
        <dbReference type="ARBA" id="ARBA00022723"/>
    </source>
</evidence>
<keyword evidence="2" id="KW-0678">Repressor</keyword>
<evidence type="ECO:0000313" key="14">
    <source>
        <dbReference type="Proteomes" id="UP000267096"/>
    </source>
</evidence>
<evidence type="ECO:0000313" key="15">
    <source>
        <dbReference type="WBParaSite" id="ASIM_0001700001-mRNA-1"/>
    </source>
</evidence>
<dbReference type="WBParaSite" id="ASIM_0001700001-mRNA-1">
    <property type="protein sequence ID" value="ASIM_0001700001-mRNA-1"/>
    <property type="gene ID" value="ASIM_0001700001"/>
</dbReference>
<dbReference type="GO" id="GO:0000118">
    <property type="term" value="C:histone deacetylase complex"/>
    <property type="evidence" value="ECO:0007669"/>
    <property type="project" value="TreeGrafter"/>
</dbReference>
<keyword evidence="5" id="KW-0862">Zinc</keyword>
<organism evidence="15">
    <name type="scientific">Anisakis simplex</name>
    <name type="common">Herring worm</name>
    <dbReference type="NCBI Taxonomy" id="6269"/>
    <lineage>
        <taxon>Eukaryota</taxon>
        <taxon>Metazoa</taxon>
        <taxon>Ecdysozoa</taxon>
        <taxon>Nematoda</taxon>
        <taxon>Chromadorea</taxon>
        <taxon>Rhabditida</taxon>
        <taxon>Spirurina</taxon>
        <taxon>Ascaridomorpha</taxon>
        <taxon>Ascaridoidea</taxon>
        <taxon>Anisakidae</taxon>
        <taxon>Anisakis</taxon>
        <taxon>Anisakis simplex complex</taxon>
    </lineage>
</organism>
<dbReference type="PANTHER" id="PTHR16089:SF28">
    <property type="entry name" value="REST COREPRESSOR"/>
    <property type="match status" value="1"/>
</dbReference>
<gene>
    <name evidence="13" type="ORF">ASIM_LOCUS16407</name>
</gene>
<name>A0A0M3K7Q9_ANISI</name>
<dbReference type="PROSITE" id="PS51156">
    <property type="entry name" value="ELM2"/>
    <property type="match status" value="1"/>
</dbReference>
<dbReference type="GO" id="GO:0005667">
    <property type="term" value="C:transcription regulator complex"/>
    <property type="evidence" value="ECO:0007669"/>
    <property type="project" value="TreeGrafter"/>
</dbReference>
<dbReference type="EMBL" id="UYRR01033066">
    <property type="protein sequence ID" value="VDK57711.1"/>
    <property type="molecule type" value="Genomic_DNA"/>
</dbReference>
<dbReference type="SMART" id="SM01189">
    <property type="entry name" value="ELM2"/>
    <property type="match status" value="1"/>
</dbReference>
<dbReference type="InterPro" id="IPR001005">
    <property type="entry name" value="SANT/Myb"/>
</dbReference>
<dbReference type="FunFam" id="1.10.10.60:FF:000012">
    <property type="entry name" value="Metastasis-associated 1 family, member 3"/>
    <property type="match status" value="1"/>
</dbReference>
<comment type="subcellular location">
    <subcellularLocation>
        <location evidence="1">Nucleus</location>
    </subcellularLocation>
</comment>
<dbReference type="GO" id="GO:0008270">
    <property type="term" value="F:zinc ion binding"/>
    <property type="evidence" value="ECO:0007669"/>
    <property type="project" value="UniProtKB-KW"/>
</dbReference>
<dbReference type="Gene3D" id="1.10.10.60">
    <property type="entry name" value="Homeodomain-like"/>
    <property type="match status" value="1"/>
</dbReference>
<feature type="compositionally biased region" description="Basic and acidic residues" evidence="10">
    <location>
        <begin position="1"/>
        <end position="11"/>
    </location>
</feature>
<feature type="compositionally biased region" description="Acidic residues" evidence="10">
    <location>
        <begin position="577"/>
        <end position="587"/>
    </location>
</feature>
<accession>A0A0M3K7Q9</accession>
<feature type="region of interest" description="Disordered" evidence="10">
    <location>
        <begin position="569"/>
        <end position="590"/>
    </location>
</feature>
<feature type="compositionally biased region" description="Low complexity" evidence="10">
    <location>
        <begin position="696"/>
        <end position="707"/>
    </location>
</feature>
<keyword evidence="7" id="KW-0238">DNA-binding</keyword>
<evidence type="ECO:0000259" key="11">
    <source>
        <dbReference type="PROSITE" id="PS51156"/>
    </source>
</evidence>
<dbReference type="InterPro" id="IPR009057">
    <property type="entry name" value="Homeodomain-like_sf"/>
</dbReference>
<feature type="region of interest" description="Disordered" evidence="10">
    <location>
        <begin position="373"/>
        <end position="394"/>
    </location>
</feature>
<dbReference type="OrthoDB" id="10064338at2759"/>
<feature type="domain" description="ELM2" evidence="11">
    <location>
        <begin position="418"/>
        <end position="504"/>
    </location>
</feature>
<dbReference type="SUPFAM" id="SSF46689">
    <property type="entry name" value="Homeodomain-like"/>
    <property type="match status" value="2"/>
</dbReference>
<evidence type="ECO:0000256" key="8">
    <source>
        <dbReference type="ARBA" id="ARBA00023163"/>
    </source>
</evidence>
<dbReference type="InterPro" id="IPR017884">
    <property type="entry name" value="SANT_dom"/>
</dbReference>
<feature type="domain" description="SANT" evidence="12">
    <location>
        <begin position="505"/>
        <end position="556"/>
    </location>
</feature>
<dbReference type="InterPro" id="IPR000949">
    <property type="entry name" value="ELM2_dom"/>
</dbReference>
<dbReference type="Pfam" id="PF01448">
    <property type="entry name" value="ELM2"/>
    <property type="match status" value="1"/>
</dbReference>
<dbReference type="GO" id="GO:0003714">
    <property type="term" value="F:transcription corepressor activity"/>
    <property type="evidence" value="ECO:0007669"/>
    <property type="project" value="TreeGrafter"/>
</dbReference>
<dbReference type="Proteomes" id="UP000267096">
    <property type="component" value="Unassembled WGS sequence"/>
</dbReference>